<dbReference type="Pfam" id="PF18962">
    <property type="entry name" value="Por_Secre_tail"/>
    <property type="match status" value="1"/>
</dbReference>
<dbReference type="SUPFAM" id="SSF53649">
    <property type="entry name" value="Alkaline phosphatase-like"/>
    <property type="match status" value="1"/>
</dbReference>
<comment type="cofactor">
    <cofactor evidence="1">
        <name>Ca(2+)</name>
        <dbReference type="ChEBI" id="CHEBI:29108"/>
    </cofactor>
</comment>
<evidence type="ECO:0000256" key="4">
    <source>
        <dbReference type="ARBA" id="ARBA00022729"/>
    </source>
</evidence>
<evidence type="ECO:0000256" key="5">
    <source>
        <dbReference type="ARBA" id="ARBA00022801"/>
    </source>
</evidence>
<evidence type="ECO:0000256" key="1">
    <source>
        <dbReference type="ARBA" id="ARBA00001913"/>
    </source>
</evidence>
<keyword evidence="6" id="KW-0106">Calcium</keyword>
<feature type="domain" description="Secretion system C-terminal sorting" evidence="9">
    <location>
        <begin position="696"/>
        <end position="763"/>
    </location>
</feature>
<comment type="similarity">
    <text evidence="2">Belongs to the sulfatase family.</text>
</comment>
<dbReference type="RefSeq" id="WP_088352621.1">
    <property type="nucleotide sequence ID" value="NZ_CP061813.1"/>
</dbReference>
<feature type="domain" description="Sulfatase N-terminal" evidence="8">
    <location>
        <begin position="29"/>
        <end position="371"/>
    </location>
</feature>
<dbReference type="KEGG" id="phal:H9I45_11225"/>
<dbReference type="NCBIfam" id="TIGR04183">
    <property type="entry name" value="Por_Secre_tail"/>
    <property type="match status" value="1"/>
</dbReference>
<evidence type="ECO:0000256" key="7">
    <source>
        <dbReference type="SAM" id="SignalP"/>
    </source>
</evidence>
<feature type="signal peptide" evidence="7">
    <location>
        <begin position="1"/>
        <end position="23"/>
    </location>
</feature>
<dbReference type="PANTHER" id="PTHR42693:SF42">
    <property type="entry name" value="ARYLSULFATASE G"/>
    <property type="match status" value="1"/>
</dbReference>
<dbReference type="OrthoDB" id="9768039at2"/>
<evidence type="ECO:0000259" key="9">
    <source>
        <dbReference type="Pfam" id="PF18962"/>
    </source>
</evidence>
<dbReference type="InterPro" id="IPR024607">
    <property type="entry name" value="Sulfatase_CS"/>
</dbReference>
<dbReference type="InterPro" id="IPR026444">
    <property type="entry name" value="Secre_tail"/>
</dbReference>
<dbReference type="SUPFAM" id="SSF49785">
    <property type="entry name" value="Galactose-binding domain-like"/>
    <property type="match status" value="1"/>
</dbReference>
<dbReference type="CDD" id="cd16144">
    <property type="entry name" value="ARS_like"/>
    <property type="match status" value="1"/>
</dbReference>
<dbReference type="Proteomes" id="UP000516764">
    <property type="component" value="Chromosome"/>
</dbReference>
<gene>
    <name evidence="10" type="ORF">H9I45_11225</name>
</gene>
<keyword evidence="3" id="KW-0479">Metal-binding</keyword>
<dbReference type="InterPro" id="IPR000917">
    <property type="entry name" value="Sulfatase_N"/>
</dbReference>
<reference evidence="10 11" key="1">
    <citation type="journal article" date="2016" name="Int. J. Syst. Evol. Microbiol.">
        <title>Polaribacter haliotis sp. nov., isolated from the gut of abalone Haliotis discus hannai.</title>
        <authorList>
            <person name="Kim Y.O."/>
            <person name="Park I.S."/>
            <person name="Park S."/>
            <person name="Nam B.H."/>
            <person name="Park J.M."/>
            <person name="Kim D.G."/>
            <person name="Yoon J.H."/>
        </authorList>
    </citation>
    <scope>NUCLEOTIDE SEQUENCE [LARGE SCALE GENOMIC DNA]</scope>
    <source>
        <strain evidence="10 11">KCTC 52418</strain>
    </source>
</reference>
<dbReference type="InterPro" id="IPR050738">
    <property type="entry name" value="Sulfatase"/>
</dbReference>
<dbReference type="AlphaFoldDB" id="A0A7L8AD19"/>
<evidence type="ECO:0000256" key="6">
    <source>
        <dbReference type="ARBA" id="ARBA00022837"/>
    </source>
</evidence>
<dbReference type="Gene3D" id="3.30.1120.10">
    <property type="match status" value="1"/>
</dbReference>
<dbReference type="Gene3D" id="3.40.720.10">
    <property type="entry name" value="Alkaline Phosphatase, subunit A"/>
    <property type="match status" value="1"/>
</dbReference>
<dbReference type="InterPro" id="IPR017850">
    <property type="entry name" value="Alkaline_phosphatase_core_sf"/>
</dbReference>
<organism evidence="10 11">
    <name type="scientific">Polaribacter haliotis</name>
    <dbReference type="NCBI Taxonomy" id="1888915"/>
    <lineage>
        <taxon>Bacteria</taxon>
        <taxon>Pseudomonadati</taxon>
        <taxon>Bacteroidota</taxon>
        <taxon>Flavobacteriia</taxon>
        <taxon>Flavobacteriales</taxon>
        <taxon>Flavobacteriaceae</taxon>
    </lineage>
</organism>
<dbReference type="GO" id="GO:0046872">
    <property type="term" value="F:metal ion binding"/>
    <property type="evidence" value="ECO:0007669"/>
    <property type="project" value="UniProtKB-KW"/>
</dbReference>
<proteinExistence type="inferred from homology"/>
<evidence type="ECO:0000259" key="8">
    <source>
        <dbReference type="Pfam" id="PF00884"/>
    </source>
</evidence>
<keyword evidence="5 10" id="KW-0378">Hydrolase</keyword>
<dbReference type="PROSITE" id="PS00149">
    <property type="entry name" value="SULFATASE_2"/>
    <property type="match status" value="1"/>
</dbReference>
<dbReference type="Gene3D" id="2.60.120.260">
    <property type="entry name" value="Galactose-binding domain-like"/>
    <property type="match status" value="1"/>
</dbReference>
<dbReference type="GO" id="GO:0016740">
    <property type="term" value="F:transferase activity"/>
    <property type="evidence" value="ECO:0007669"/>
    <property type="project" value="UniProtKB-KW"/>
</dbReference>
<dbReference type="InterPro" id="IPR008979">
    <property type="entry name" value="Galactose-bd-like_sf"/>
</dbReference>
<accession>A0A7L8AD19</accession>
<evidence type="ECO:0000256" key="2">
    <source>
        <dbReference type="ARBA" id="ARBA00008779"/>
    </source>
</evidence>
<dbReference type="PANTHER" id="PTHR42693">
    <property type="entry name" value="ARYLSULFATASE FAMILY MEMBER"/>
    <property type="match status" value="1"/>
</dbReference>
<sequence>MKLFKTFLSVSLFLGASTSFSQATTTNEPNIVFFLVDDLGYYDLAVYNNLLTNGSKLYETPNIDALANEGILFTHGYEAAPRCAASRTSIMSGKFESRPSVSGGLYLNSDNNTNGYAETTFAQALKDKGYKTFFIGKWHLGHDAQHYPDSFGFDINISGSDFGAPPTYWYPYTANGKTLPDLSTGGQTGEYLTDRITKETNSFIENQVTNAPTQPFLAMVSHYGVHTPLEAKSADVTYFQNKVNNTTYTVNEFENDLTAKTKLRQDNATYAAMIRSIDQSLGEIRAKLTEKGVANNTIIIITSDNGGLSTTEVGGNRELATSNKPFRGGKTWLFEGGIRLPLIVYGPKYRSGVIEDEPVVGTDFFPTILEMGNAPLLPNQHLDGESFQDLLLTSANGGDATYSRTNPIIWDFNFASSGTANVSMAAARQGNYKLLEYKYNNVFELYDVVNDPSESTDLSTSKPEIVKQLKTALFNYRSKAGINHRVGNSSHIAENKYLYDNMNAKTGSNIQPDLGCSKPSTANSIIYNEGFECWYDLDWPINVNSKSVATLERANAADVRTGDLALKINVVNGGGYGKVRVTNTAYFDDLSGRDITLNVFAKSNNSNNIRFQLKVSYTDGTNNTILGDPFTTSSSYTEYSHTFTAAQITTKTTESVEVRLQLGKDNGEIFLDDWSSIVTGAALSVEINEELASISIYPNPTSNFIKISGPLVVTKAYLFDINGKMVKKEIGDVEQIDIKKIPKGVYLLKAFIEGNKYFTKKIIKE</sequence>
<feature type="chain" id="PRO_5032731095" evidence="7">
    <location>
        <begin position="24"/>
        <end position="765"/>
    </location>
</feature>
<evidence type="ECO:0000313" key="11">
    <source>
        <dbReference type="Proteomes" id="UP000516764"/>
    </source>
</evidence>
<dbReference type="GO" id="GO:0004065">
    <property type="term" value="F:arylsulfatase activity"/>
    <property type="evidence" value="ECO:0007669"/>
    <property type="project" value="TreeGrafter"/>
</dbReference>
<dbReference type="EMBL" id="CP061813">
    <property type="protein sequence ID" value="QOD59918.1"/>
    <property type="molecule type" value="Genomic_DNA"/>
</dbReference>
<keyword evidence="4 7" id="KW-0732">Signal</keyword>
<evidence type="ECO:0000256" key="3">
    <source>
        <dbReference type="ARBA" id="ARBA00022723"/>
    </source>
</evidence>
<name>A0A7L8AD19_9FLAO</name>
<keyword evidence="10" id="KW-0808">Transferase</keyword>
<keyword evidence="11" id="KW-1185">Reference proteome</keyword>
<dbReference type="Pfam" id="PF00884">
    <property type="entry name" value="Sulfatase"/>
    <property type="match status" value="1"/>
</dbReference>
<evidence type="ECO:0000313" key="10">
    <source>
        <dbReference type="EMBL" id="QOD59918.1"/>
    </source>
</evidence>
<protein>
    <submittedName>
        <fullName evidence="10">Sulfatase-like hydrolase/transferase</fullName>
    </submittedName>
</protein>